<proteinExistence type="predicted"/>
<dbReference type="OrthoDB" id="7694702at2759"/>
<dbReference type="AlphaFoldDB" id="A0A0J7NED0"/>
<comment type="caution">
    <text evidence="2">The sequence shown here is derived from an EMBL/GenBank/DDBJ whole genome shotgun (WGS) entry which is preliminary data.</text>
</comment>
<feature type="coiled-coil region" evidence="1">
    <location>
        <begin position="43"/>
        <end position="70"/>
    </location>
</feature>
<evidence type="ECO:0000256" key="1">
    <source>
        <dbReference type="SAM" id="Coils"/>
    </source>
</evidence>
<dbReference type="EMBL" id="LBMM01006136">
    <property type="protein sequence ID" value="KMQ90890.1"/>
    <property type="molecule type" value="Genomic_DNA"/>
</dbReference>
<dbReference type="PaxDb" id="67767-A0A0J7NED0"/>
<name>A0A0J7NED0_LASNI</name>
<dbReference type="Proteomes" id="UP000036403">
    <property type="component" value="Unassembled WGS sequence"/>
</dbReference>
<reference evidence="2 3" key="1">
    <citation type="submission" date="2015-04" db="EMBL/GenBank/DDBJ databases">
        <title>Lasius niger genome sequencing.</title>
        <authorList>
            <person name="Konorov E.A."/>
            <person name="Nikitin M.A."/>
            <person name="Kirill M.V."/>
            <person name="Chang P."/>
        </authorList>
    </citation>
    <scope>NUCLEOTIDE SEQUENCE [LARGE SCALE GENOMIC DNA]</scope>
    <source>
        <tissue evidence="2">Whole</tissue>
    </source>
</reference>
<keyword evidence="3" id="KW-1185">Reference proteome</keyword>
<gene>
    <name evidence="2" type="ORF">RF55_9304</name>
</gene>
<protein>
    <submittedName>
        <fullName evidence="2">Uncharacterized protein</fullName>
    </submittedName>
</protein>
<evidence type="ECO:0000313" key="3">
    <source>
        <dbReference type="Proteomes" id="UP000036403"/>
    </source>
</evidence>
<evidence type="ECO:0000313" key="2">
    <source>
        <dbReference type="EMBL" id="KMQ90890.1"/>
    </source>
</evidence>
<organism evidence="2 3">
    <name type="scientific">Lasius niger</name>
    <name type="common">Black garden ant</name>
    <dbReference type="NCBI Taxonomy" id="67767"/>
    <lineage>
        <taxon>Eukaryota</taxon>
        <taxon>Metazoa</taxon>
        <taxon>Ecdysozoa</taxon>
        <taxon>Arthropoda</taxon>
        <taxon>Hexapoda</taxon>
        <taxon>Insecta</taxon>
        <taxon>Pterygota</taxon>
        <taxon>Neoptera</taxon>
        <taxon>Endopterygota</taxon>
        <taxon>Hymenoptera</taxon>
        <taxon>Apocrita</taxon>
        <taxon>Aculeata</taxon>
        <taxon>Formicoidea</taxon>
        <taxon>Formicidae</taxon>
        <taxon>Formicinae</taxon>
        <taxon>Lasius</taxon>
        <taxon>Lasius</taxon>
    </lineage>
</organism>
<sequence length="208" mass="24993">MKGKGKEERKGKTRQRVRKEIWNEERKEIFKNEMEKIEIRVEEGDIREKIERMNEKVKRVLEESEKGEKEGIRNGEIRNVWRRKRRIRWDFERVWRYGRQEIRRCVSEMCKKVEGGLPNGWKEENIASIEKKLEGGKVLDYRKVNLMPILYTSILAEKLIEEANGRQEGHIRGRVRRAMGIVGQVWGIGKRKFKEDIGKRVWLFDTLV</sequence>
<keyword evidence="1" id="KW-0175">Coiled coil</keyword>
<accession>A0A0J7NED0</accession>